<evidence type="ECO:0000256" key="9">
    <source>
        <dbReference type="ARBA" id="ARBA00022989"/>
    </source>
</evidence>
<accession>A0A484H4M3</accession>
<evidence type="ECO:0000256" key="12">
    <source>
        <dbReference type="ARBA" id="ARBA00040080"/>
    </source>
</evidence>
<evidence type="ECO:0000256" key="11">
    <source>
        <dbReference type="ARBA" id="ARBA00023136"/>
    </source>
</evidence>
<dbReference type="CDD" id="cd06550">
    <property type="entry name" value="TM_ABC_iron-siderophores_like"/>
    <property type="match status" value="1"/>
</dbReference>
<evidence type="ECO:0000256" key="7">
    <source>
        <dbReference type="ARBA" id="ARBA00022833"/>
    </source>
</evidence>
<keyword evidence="4" id="KW-0813">Transport</keyword>
<dbReference type="PANTHER" id="PTHR30477:SF23">
    <property type="entry name" value="HIGH-AFFINITY ZINC UPTAKE SYSTEM MEMBRANE PROTEIN ZNUB"/>
    <property type="match status" value="1"/>
</dbReference>
<evidence type="ECO:0000256" key="8">
    <source>
        <dbReference type="ARBA" id="ARBA00022906"/>
    </source>
</evidence>
<dbReference type="SUPFAM" id="SSF81345">
    <property type="entry name" value="ABC transporter involved in vitamin B12 uptake, BtuC"/>
    <property type="match status" value="1"/>
</dbReference>
<evidence type="ECO:0000256" key="13">
    <source>
        <dbReference type="SAM" id="Phobius"/>
    </source>
</evidence>
<reference evidence="14" key="1">
    <citation type="submission" date="2018-10" db="EMBL/GenBank/DDBJ databases">
        <authorList>
            <person name="Gruber-Vodicka H."/>
            <person name="Jaeckle O."/>
        </authorList>
    </citation>
    <scope>NUCLEOTIDE SEQUENCE</scope>
</reference>
<dbReference type="Gene3D" id="1.10.3470.10">
    <property type="entry name" value="ABC transporter involved in vitamin B12 uptake, BtuC"/>
    <property type="match status" value="1"/>
</dbReference>
<feature type="transmembrane region" description="Helical" evidence="13">
    <location>
        <begin position="42"/>
        <end position="73"/>
    </location>
</feature>
<evidence type="ECO:0000256" key="4">
    <source>
        <dbReference type="ARBA" id="ARBA00022448"/>
    </source>
</evidence>
<dbReference type="PANTHER" id="PTHR30477">
    <property type="entry name" value="ABC-TRANSPORTER METAL-BINDING PROTEIN"/>
    <property type="match status" value="1"/>
</dbReference>
<evidence type="ECO:0000256" key="3">
    <source>
        <dbReference type="ARBA" id="ARBA00008034"/>
    </source>
</evidence>
<keyword evidence="7" id="KW-0862">Zinc</keyword>
<dbReference type="Pfam" id="PF00950">
    <property type="entry name" value="ABC-3"/>
    <property type="match status" value="1"/>
</dbReference>
<evidence type="ECO:0000256" key="6">
    <source>
        <dbReference type="ARBA" id="ARBA00022692"/>
    </source>
</evidence>
<evidence type="ECO:0000256" key="10">
    <source>
        <dbReference type="ARBA" id="ARBA00023065"/>
    </source>
</evidence>
<keyword evidence="10" id="KW-0406">Ion transport</keyword>
<feature type="transmembrane region" description="Helical" evidence="13">
    <location>
        <begin position="127"/>
        <end position="145"/>
    </location>
</feature>
<keyword evidence="9 13" id="KW-1133">Transmembrane helix</keyword>
<evidence type="ECO:0000313" key="14">
    <source>
        <dbReference type="EMBL" id="VBB68699.1"/>
    </source>
</evidence>
<keyword evidence="6 13" id="KW-0812">Transmembrane</keyword>
<evidence type="ECO:0000256" key="2">
    <source>
        <dbReference type="ARBA" id="ARBA00004651"/>
    </source>
</evidence>
<feature type="transmembrane region" description="Helical" evidence="13">
    <location>
        <begin position="241"/>
        <end position="260"/>
    </location>
</feature>
<proteinExistence type="inferred from homology"/>
<comment type="similarity">
    <text evidence="3">Belongs to the ABC-3 integral membrane protein family.</text>
</comment>
<name>A0A484H4M3_9ZZZZ</name>
<dbReference type="AlphaFoldDB" id="A0A484H4M3"/>
<keyword evidence="11 13" id="KW-0472">Membrane</keyword>
<dbReference type="InterPro" id="IPR001626">
    <property type="entry name" value="ABC_TroCD"/>
</dbReference>
<dbReference type="EMBL" id="LR026963">
    <property type="protein sequence ID" value="VBB68699.1"/>
    <property type="molecule type" value="Genomic_DNA"/>
</dbReference>
<dbReference type="InterPro" id="IPR037294">
    <property type="entry name" value="ABC_BtuC-like"/>
</dbReference>
<feature type="transmembrane region" description="Helical" evidence="13">
    <location>
        <begin position="214"/>
        <end position="235"/>
    </location>
</feature>
<dbReference type="GO" id="GO:0010043">
    <property type="term" value="P:response to zinc ion"/>
    <property type="evidence" value="ECO:0007669"/>
    <property type="project" value="TreeGrafter"/>
</dbReference>
<keyword evidence="8" id="KW-0864">Zinc transport</keyword>
<feature type="transmembrane region" description="Helical" evidence="13">
    <location>
        <begin position="85"/>
        <end position="107"/>
    </location>
</feature>
<dbReference type="GO" id="GO:0006829">
    <property type="term" value="P:zinc ion transport"/>
    <property type="evidence" value="ECO:0007669"/>
    <property type="project" value="UniProtKB-KW"/>
</dbReference>
<sequence>MADFILNAALAGFGVSIAAGPLGAFVVWRRMAYFGNAVSHSALLGVAIALLLSVDITVSVISVCVGLAGLLLLLQRQRRLSDDTLLGILAHGALAIGMVLLSFLEAVRVDLMGYLFGDILAVSSLDLAWIYISGALTLIVLVGLWQPLLSATVHEELARVEGRPVVIVQAAYMLLLAFYIAVAMKVVGMLLLTALLVVPAATARRFVSTPETMAGLAAVIGAVAVTGGLGLSFVIDTPSGPTIVAVAISLFGASLLWRTYTE</sequence>
<dbReference type="GO" id="GO:0055085">
    <property type="term" value="P:transmembrane transport"/>
    <property type="evidence" value="ECO:0007669"/>
    <property type="project" value="InterPro"/>
</dbReference>
<evidence type="ECO:0000256" key="5">
    <source>
        <dbReference type="ARBA" id="ARBA00022475"/>
    </source>
</evidence>
<comment type="function">
    <text evidence="1">Involved in the high-affinity zinc uptake transport system.</text>
</comment>
<organism evidence="14">
    <name type="scientific">invertebrate metagenome</name>
    <dbReference type="NCBI Taxonomy" id="1711999"/>
    <lineage>
        <taxon>unclassified sequences</taxon>
        <taxon>metagenomes</taxon>
        <taxon>organismal metagenomes</taxon>
    </lineage>
</organism>
<dbReference type="GO" id="GO:0043190">
    <property type="term" value="C:ATP-binding cassette (ABC) transporter complex"/>
    <property type="evidence" value="ECO:0007669"/>
    <property type="project" value="InterPro"/>
</dbReference>
<comment type="subcellular location">
    <subcellularLocation>
        <location evidence="2">Cell membrane</location>
        <topology evidence="2">Multi-pass membrane protein</topology>
    </subcellularLocation>
</comment>
<protein>
    <recommendedName>
        <fullName evidence="12">High-affinity zinc uptake system membrane protein ZnuB</fullName>
    </recommendedName>
</protein>
<evidence type="ECO:0000256" key="1">
    <source>
        <dbReference type="ARBA" id="ARBA00002313"/>
    </source>
</evidence>
<gene>
    <name evidence="14" type="ORF">RIEGSTA812A_PEG_172</name>
</gene>
<keyword evidence="5" id="KW-1003">Cell membrane</keyword>